<dbReference type="InterPro" id="IPR052954">
    <property type="entry name" value="GPCR-Ligand_Int"/>
</dbReference>
<dbReference type="GO" id="GO:0016020">
    <property type="term" value="C:membrane"/>
    <property type="evidence" value="ECO:0007669"/>
    <property type="project" value="UniProtKB-SubCell"/>
</dbReference>
<dbReference type="PROSITE" id="PS50262">
    <property type="entry name" value="G_PROTEIN_RECEP_F1_2"/>
    <property type="match status" value="1"/>
</dbReference>
<evidence type="ECO:0000256" key="3">
    <source>
        <dbReference type="ARBA" id="ARBA00022692"/>
    </source>
</evidence>
<accession>A0A9N9RU09</accession>
<feature type="transmembrane region" description="Helical" evidence="6">
    <location>
        <begin position="151"/>
        <end position="168"/>
    </location>
</feature>
<keyword evidence="3 6" id="KW-0812">Transmembrane</keyword>
<feature type="transmembrane region" description="Helical" evidence="6">
    <location>
        <begin position="292"/>
        <end position="312"/>
    </location>
</feature>
<evidence type="ECO:0000313" key="8">
    <source>
        <dbReference type="EMBL" id="CAG9805038.1"/>
    </source>
</evidence>
<protein>
    <recommendedName>
        <fullName evidence="7">G-protein coupled receptors family 1 profile domain-containing protein</fullName>
    </recommendedName>
</protein>
<dbReference type="Pfam" id="PF00001">
    <property type="entry name" value="7tm_1"/>
    <property type="match status" value="1"/>
</dbReference>
<feature type="transmembrane region" description="Helical" evidence="6">
    <location>
        <begin position="250"/>
        <end position="272"/>
    </location>
</feature>
<dbReference type="Proteomes" id="UP001153620">
    <property type="component" value="Chromosome 2"/>
</dbReference>
<dbReference type="Gene3D" id="1.20.1070.10">
    <property type="entry name" value="Rhodopsin 7-helix transmembrane proteins"/>
    <property type="match status" value="1"/>
</dbReference>
<feature type="transmembrane region" description="Helical" evidence="6">
    <location>
        <begin position="204"/>
        <end position="229"/>
    </location>
</feature>
<comment type="similarity">
    <text evidence="2">Belongs to the G-protein coupled receptor 1 family.</text>
</comment>
<feature type="domain" description="G-protein coupled receptors family 1 profile" evidence="7">
    <location>
        <begin position="44"/>
        <end position="308"/>
    </location>
</feature>
<dbReference type="InterPro" id="IPR017452">
    <property type="entry name" value="GPCR_Rhodpsn_7TM"/>
</dbReference>
<sequence>MDPLIVVNGNLSMKHCDDPFDHKMFGFWLNGIGMNIIGVIGIFGNIITILVLSRPRMRNSINHLLIGLAISDLLVLITAILMVGLAAIYPYTGRIKLYNYNIHPFLLIVVLPFANIAQTASTYMTLLVSLERYIAVCYPLKARSLCTKKHAKFCMMIVAAFSILYNGVKFFELQLVEGIDPDYGTFYCPRASPLRRDPYYIKYYIHWMYLIVINVIPLSAITFFNLQIFMRVKTVNKMRYQLTQREMQDIKLTSMLFAVVAVFLICNSPAVLSNIYESFLTNIMIDDRLVKISNFMIALSSSVNFIIYVVLVKKFRLVFVDQMKSILLCSVAPQKQMPFNRRISRLDSERYSVSHTTTDTLTTSLC</sequence>
<evidence type="ECO:0000256" key="6">
    <source>
        <dbReference type="SAM" id="Phobius"/>
    </source>
</evidence>
<dbReference type="SMART" id="SM01381">
    <property type="entry name" value="7TM_GPCR_Srsx"/>
    <property type="match status" value="1"/>
</dbReference>
<dbReference type="PANTHER" id="PTHR46641">
    <property type="entry name" value="FMRFAMIDE RECEPTOR-RELATED"/>
    <property type="match status" value="1"/>
</dbReference>
<organism evidence="8 9">
    <name type="scientific">Chironomus riparius</name>
    <dbReference type="NCBI Taxonomy" id="315576"/>
    <lineage>
        <taxon>Eukaryota</taxon>
        <taxon>Metazoa</taxon>
        <taxon>Ecdysozoa</taxon>
        <taxon>Arthropoda</taxon>
        <taxon>Hexapoda</taxon>
        <taxon>Insecta</taxon>
        <taxon>Pterygota</taxon>
        <taxon>Neoptera</taxon>
        <taxon>Endopterygota</taxon>
        <taxon>Diptera</taxon>
        <taxon>Nematocera</taxon>
        <taxon>Chironomoidea</taxon>
        <taxon>Chironomidae</taxon>
        <taxon>Chironominae</taxon>
        <taxon>Chironomus</taxon>
    </lineage>
</organism>
<evidence type="ECO:0000259" key="7">
    <source>
        <dbReference type="PROSITE" id="PS50262"/>
    </source>
</evidence>
<keyword evidence="4 6" id="KW-1133">Transmembrane helix</keyword>
<evidence type="ECO:0000256" key="2">
    <source>
        <dbReference type="ARBA" id="ARBA00010663"/>
    </source>
</evidence>
<comment type="subcellular location">
    <subcellularLocation>
        <location evidence="1">Membrane</location>
    </subcellularLocation>
</comment>
<feature type="transmembrane region" description="Helical" evidence="6">
    <location>
        <begin position="27"/>
        <end position="52"/>
    </location>
</feature>
<dbReference type="SUPFAM" id="SSF81321">
    <property type="entry name" value="Family A G protein-coupled receptor-like"/>
    <property type="match status" value="1"/>
</dbReference>
<gene>
    <name evidence="8" type="ORF">CHIRRI_LOCUS7914</name>
</gene>
<dbReference type="PRINTS" id="PR00237">
    <property type="entry name" value="GPCRRHODOPSN"/>
</dbReference>
<dbReference type="EMBL" id="OU895878">
    <property type="protein sequence ID" value="CAG9805038.1"/>
    <property type="molecule type" value="Genomic_DNA"/>
</dbReference>
<evidence type="ECO:0000256" key="1">
    <source>
        <dbReference type="ARBA" id="ARBA00004370"/>
    </source>
</evidence>
<keyword evidence="5 6" id="KW-0472">Membrane</keyword>
<evidence type="ECO:0000256" key="5">
    <source>
        <dbReference type="ARBA" id="ARBA00023136"/>
    </source>
</evidence>
<dbReference type="InterPro" id="IPR000276">
    <property type="entry name" value="GPCR_Rhodpsn"/>
</dbReference>
<name>A0A9N9RU09_9DIPT</name>
<feature type="transmembrane region" description="Helical" evidence="6">
    <location>
        <begin position="102"/>
        <end position="130"/>
    </location>
</feature>
<reference evidence="8" key="2">
    <citation type="submission" date="2022-10" db="EMBL/GenBank/DDBJ databases">
        <authorList>
            <consortium name="ENA_rothamsted_submissions"/>
            <consortium name="culmorum"/>
            <person name="King R."/>
        </authorList>
    </citation>
    <scope>NUCLEOTIDE SEQUENCE</scope>
</reference>
<dbReference type="CDD" id="cd14978">
    <property type="entry name" value="7tmA_FMRFamide_R-like"/>
    <property type="match status" value="1"/>
</dbReference>
<dbReference type="OrthoDB" id="10011262at2759"/>
<dbReference type="PANTHER" id="PTHR46641:SF2">
    <property type="entry name" value="FMRFAMIDE RECEPTOR"/>
    <property type="match status" value="1"/>
</dbReference>
<feature type="transmembrane region" description="Helical" evidence="6">
    <location>
        <begin position="64"/>
        <end position="90"/>
    </location>
</feature>
<dbReference type="AlphaFoldDB" id="A0A9N9RU09"/>
<keyword evidence="9" id="KW-1185">Reference proteome</keyword>
<evidence type="ECO:0000313" key="9">
    <source>
        <dbReference type="Proteomes" id="UP001153620"/>
    </source>
</evidence>
<evidence type="ECO:0000256" key="4">
    <source>
        <dbReference type="ARBA" id="ARBA00022989"/>
    </source>
</evidence>
<dbReference type="GO" id="GO:0004930">
    <property type="term" value="F:G protein-coupled receptor activity"/>
    <property type="evidence" value="ECO:0007669"/>
    <property type="project" value="InterPro"/>
</dbReference>
<proteinExistence type="inferred from homology"/>
<reference evidence="8" key="1">
    <citation type="submission" date="2022-01" db="EMBL/GenBank/DDBJ databases">
        <authorList>
            <person name="King R."/>
        </authorList>
    </citation>
    <scope>NUCLEOTIDE SEQUENCE</scope>
</reference>